<dbReference type="Proteomes" id="UP001056120">
    <property type="component" value="Linkage Group LG06"/>
</dbReference>
<organism evidence="1 2">
    <name type="scientific">Smallanthus sonchifolius</name>
    <dbReference type="NCBI Taxonomy" id="185202"/>
    <lineage>
        <taxon>Eukaryota</taxon>
        <taxon>Viridiplantae</taxon>
        <taxon>Streptophyta</taxon>
        <taxon>Embryophyta</taxon>
        <taxon>Tracheophyta</taxon>
        <taxon>Spermatophyta</taxon>
        <taxon>Magnoliopsida</taxon>
        <taxon>eudicotyledons</taxon>
        <taxon>Gunneridae</taxon>
        <taxon>Pentapetalae</taxon>
        <taxon>asterids</taxon>
        <taxon>campanulids</taxon>
        <taxon>Asterales</taxon>
        <taxon>Asteraceae</taxon>
        <taxon>Asteroideae</taxon>
        <taxon>Heliantheae alliance</taxon>
        <taxon>Millerieae</taxon>
        <taxon>Smallanthus</taxon>
    </lineage>
</organism>
<sequence>MPAASNLNKQILGILDKINHLNHLKQLQSYLITTGHSQHQFFSFKLVRCCVLSLSNVDYARSIFSSLLSPNVYHYTAMITAYSSQPDHDSSLLLYRDMVRKKRPKVSHFIYPHVLKSCPEVLGSNGTKMVHTQIVRTGYDEYPVVQTALLDAYSRVSSDIGVARLLFDEMSERNVVSWTAMISGYTRAGEMENAVQLFEQMPDRDTPSWNSIIAGCTHNGMFSEAIRLLRRMIVDGMKPNHVTVLCSLSAFGHTGMLQLGKSTHGYILRNGLGPNSRIANGLVDMYGKCGSLKEARKVFDETPKRNLTSWNSMINSFALHGQSESAITIFEEMMQHDVTPDNVTFVGLLNACAHGGLVEKGRSFFTSMANDHGIEPDIHHIGCYIDLLGRAGQFEEAMEVIKTMKNPPDEAVWGSLLNGCKIYGRMDLAEIAVKKLIEIDPNNGGYGAMLANIYGGLGEWDKARTVWKTLKQQKAYKIPGCSWIEIDNQVHQFYSSDDSYFKIEDLHLILESVFGFSDENIFCDHDHDHQPLPHRMAALHLLSLDFFPPIVFLPIFTIALVFTRPNSPYSDLIYAYIPVPSLNCKPILTCASFTCNLHSLPSDSSLVSPVFVFNLVSFSLVSPVFVFNLVSFSLVSPVFVFNLRSLASGFIYLLIQYVCFIKSFFFGPKSIIFGFFCRLFFFDFGLNRLSVCIRFVTGFCSLSTYSTPTNLFHRSHKVDYGFLLDLVWFHL</sequence>
<protein>
    <submittedName>
        <fullName evidence="1">Uncharacterized protein</fullName>
    </submittedName>
</protein>
<gene>
    <name evidence="1" type="ORF">L1987_17137</name>
</gene>
<name>A0ACB9IWP3_9ASTR</name>
<evidence type="ECO:0000313" key="2">
    <source>
        <dbReference type="Proteomes" id="UP001056120"/>
    </source>
</evidence>
<reference evidence="1 2" key="2">
    <citation type="journal article" date="2022" name="Mol. Ecol. Resour.">
        <title>The genomes of chicory, endive, great burdock and yacon provide insights into Asteraceae paleo-polyploidization history and plant inulin production.</title>
        <authorList>
            <person name="Fan W."/>
            <person name="Wang S."/>
            <person name="Wang H."/>
            <person name="Wang A."/>
            <person name="Jiang F."/>
            <person name="Liu H."/>
            <person name="Zhao H."/>
            <person name="Xu D."/>
            <person name="Zhang Y."/>
        </authorList>
    </citation>
    <scope>NUCLEOTIDE SEQUENCE [LARGE SCALE GENOMIC DNA]</scope>
    <source>
        <strain evidence="2">cv. Yunnan</strain>
        <tissue evidence="1">Leaves</tissue>
    </source>
</reference>
<keyword evidence="2" id="KW-1185">Reference proteome</keyword>
<accession>A0ACB9IWP3</accession>
<comment type="caution">
    <text evidence="1">The sequence shown here is derived from an EMBL/GenBank/DDBJ whole genome shotgun (WGS) entry which is preliminary data.</text>
</comment>
<proteinExistence type="predicted"/>
<evidence type="ECO:0000313" key="1">
    <source>
        <dbReference type="EMBL" id="KAI3812429.1"/>
    </source>
</evidence>
<reference evidence="2" key="1">
    <citation type="journal article" date="2022" name="Mol. Ecol. Resour.">
        <title>The genomes of chicory, endive, great burdock and yacon provide insights into Asteraceae palaeo-polyploidization history and plant inulin production.</title>
        <authorList>
            <person name="Fan W."/>
            <person name="Wang S."/>
            <person name="Wang H."/>
            <person name="Wang A."/>
            <person name="Jiang F."/>
            <person name="Liu H."/>
            <person name="Zhao H."/>
            <person name="Xu D."/>
            <person name="Zhang Y."/>
        </authorList>
    </citation>
    <scope>NUCLEOTIDE SEQUENCE [LARGE SCALE GENOMIC DNA]</scope>
    <source>
        <strain evidence="2">cv. Yunnan</strain>
    </source>
</reference>
<dbReference type="EMBL" id="CM042023">
    <property type="protein sequence ID" value="KAI3812429.1"/>
    <property type="molecule type" value="Genomic_DNA"/>
</dbReference>